<reference evidence="2 3" key="1">
    <citation type="journal article" date="2018" name="IMA Fungus">
        <title>IMA Genome-F 9: Draft genome sequence of Annulohypoxylon stygium, Aspergillus mulundensis, Berkeleyomyces basicola (syn. Thielaviopsis basicola), Ceratocystis smalleyi, two Cercospora beticola strains, Coleophoma cylindrospora, Fusarium fracticaudum, Phialophora cf. hyalina, and Morchella septimelata.</title>
        <authorList>
            <person name="Wingfield B.D."/>
            <person name="Bills G.F."/>
            <person name="Dong Y."/>
            <person name="Huang W."/>
            <person name="Nel W.J."/>
            <person name="Swalarsk-Parry B.S."/>
            <person name="Vaghefi N."/>
            <person name="Wilken P.M."/>
            <person name="An Z."/>
            <person name="de Beer Z.W."/>
            <person name="De Vos L."/>
            <person name="Chen L."/>
            <person name="Duong T.A."/>
            <person name="Gao Y."/>
            <person name="Hammerbacher A."/>
            <person name="Kikkert J.R."/>
            <person name="Li Y."/>
            <person name="Li H."/>
            <person name="Li K."/>
            <person name="Li Q."/>
            <person name="Liu X."/>
            <person name="Ma X."/>
            <person name="Naidoo K."/>
            <person name="Pethybridge S.J."/>
            <person name="Sun J."/>
            <person name="Steenkamp E.T."/>
            <person name="van der Nest M.A."/>
            <person name="van Wyk S."/>
            <person name="Wingfield M.J."/>
            <person name="Xiong C."/>
            <person name="Yue Q."/>
            <person name="Zhang X."/>
        </authorList>
    </citation>
    <scope>NUCLEOTIDE SEQUENCE [LARGE SCALE GENOMIC DNA]</scope>
    <source>
        <strain evidence="2 3">DSM 5745</strain>
    </source>
</reference>
<dbReference type="SUPFAM" id="SSF48403">
    <property type="entry name" value="Ankyrin repeat"/>
    <property type="match status" value="1"/>
</dbReference>
<proteinExistence type="predicted"/>
<name>A0A3D8S5N1_9EURO</name>
<feature type="repeat" description="ANK" evidence="1">
    <location>
        <begin position="141"/>
        <end position="173"/>
    </location>
</feature>
<dbReference type="InterPro" id="IPR002110">
    <property type="entry name" value="Ankyrin_rpt"/>
</dbReference>
<dbReference type="Gene3D" id="1.25.40.20">
    <property type="entry name" value="Ankyrin repeat-containing domain"/>
    <property type="match status" value="1"/>
</dbReference>
<dbReference type="GeneID" id="38115526"/>
<evidence type="ECO:0000313" key="2">
    <source>
        <dbReference type="EMBL" id="RDW81599.1"/>
    </source>
</evidence>
<dbReference type="AlphaFoldDB" id="A0A3D8S5N1"/>
<dbReference type="RefSeq" id="XP_026604652.1">
    <property type="nucleotide sequence ID" value="XM_026747172.1"/>
</dbReference>
<accession>A0A3D8S5N1</accession>
<dbReference type="Proteomes" id="UP000256690">
    <property type="component" value="Unassembled WGS sequence"/>
</dbReference>
<dbReference type="SMART" id="SM00248">
    <property type="entry name" value="ANK"/>
    <property type="match status" value="2"/>
</dbReference>
<protein>
    <submittedName>
        <fullName evidence="2">Uncharacterized protein</fullName>
    </submittedName>
</protein>
<organism evidence="2 3">
    <name type="scientific">Aspergillus mulundensis</name>
    <dbReference type="NCBI Taxonomy" id="1810919"/>
    <lineage>
        <taxon>Eukaryota</taxon>
        <taxon>Fungi</taxon>
        <taxon>Dikarya</taxon>
        <taxon>Ascomycota</taxon>
        <taxon>Pezizomycotina</taxon>
        <taxon>Eurotiomycetes</taxon>
        <taxon>Eurotiomycetidae</taxon>
        <taxon>Eurotiales</taxon>
        <taxon>Aspergillaceae</taxon>
        <taxon>Aspergillus</taxon>
        <taxon>Aspergillus subgen. Nidulantes</taxon>
    </lineage>
</organism>
<keyword evidence="1" id="KW-0040">ANK repeat</keyword>
<evidence type="ECO:0000313" key="3">
    <source>
        <dbReference type="Proteomes" id="UP000256690"/>
    </source>
</evidence>
<gene>
    <name evidence="2" type="ORF">DSM5745_05156</name>
</gene>
<dbReference type="OrthoDB" id="4429489at2759"/>
<sequence length="226" mass="24631">MSTTNTSSSSGPGAKFRLMDLPSELIIMVAENTSSSRDLLHLTMSNKFTYELLGPRLMTINIAHQNASGLNHAIRKNNIMLASVFLDGGADVNKACRTAAQGKTLEQEILRDIYKRTADTNPKGRVQMGLRALAQFRTSGRLDPPLYVAVSHGLLEMVYFLLCRGADPTAAAHRGYPSALARASYDWNEKIVALLVGALKRAGAKKRDVKEVFEVNAALGELDRGL</sequence>
<evidence type="ECO:0000256" key="1">
    <source>
        <dbReference type="PROSITE-ProRule" id="PRU00023"/>
    </source>
</evidence>
<dbReference type="Pfam" id="PF00023">
    <property type="entry name" value="Ank"/>
    <property type="match status" value="1"/>
</dbReference>
<keyword evidence="3" id="KW-1185">Reference proteome</keyword>
<dbReference type="PROSITE" id="PS50088">
    <property type="entry name" value="ANK_REPEAT"/>
    <property type="match status" value="1"/>
</dbReference>
<dbReference type="EMBL" id="PVWQ01000005">
    <property type="protein sequence ID" value="RDW81599.1"/>
    <property type="molecule type" value="Genomic_DNA"/>
</dbReference>
<dbReference type="InterPro" id="IPR036770">
    <property type="entry name" value="Ankyrin_rpt-contain_sf"/>
</dbReference>
<comment type="caution">
    <text evidence="2">The sequence shown here is derived from an EMBL/GenBank/DDBJ whole genome shotgun (WGS) entry which is preliminary data.</text>
</comment>